<name>A0ABQ1LVP1_9SPHI</name>
<feature type="compositionally biased region" description="Basic and acidic residues" evidence="1">
    <location>
        <begin position="39"/>
        <end position="48"/>
    </location>
</feature>
<feature type="region of interest" description="Disordered" evidence="1">
    <location>
        <begin position="1"/>
        <end position="66"/>
    </location>
</feature>
<evidence type="ECO:0000313" key="2">
    <source>
        <dbReference type="EMBL" id="GGC29348.1"/>
    </source>
</evidence>
<keyword evidence="3" id="KW-1185">Reference proteome</keyword>
<proteinExistence type="predicted"/>
<accession>A0ABQ1LVP1</accession>
<reference evidence="3" key="1">
    <citation type="journal article" date="2019" name="Int. J. Syst. Evol. Microbiol.">
        <title>The Global Catalogue of Microorganisms (GCM) 10K type strain sequencing project: providing services to taxonomists for standard genome sequencing and annotation.</title>
        <authorList>
            <consortium name="The Broad Institute Genomics Platform"/>
            <consortium name="The Broad Institute Genome Sequencing Center for Infectious Disease"/>
            <person name="Wu L."/>
            <person name="Ma J."/>
        </authorList>
    </citation>
    <scope>NUCLEOTIDE SEQUENCE [LARGE SCALE GENOMIC DNA]</scope>
    <source>
        <strain evidence="3">CGMCC 1.15342</strain>
    </source>
</reference>
<evidence type="ECO:0000313" key="3">
    <source>
        <dbReference type="Proteomes" id="UP000597338"/>
    </source>
</evidence>
<sequence>MERKNQSTSPLKEDRYRKPIPKKGKDENDIIAEAEEVTDIDKESFSDRKYKRRHDSPADVSNPGTV</sequence>
<feature type="compositionally biased region" description="Basic and acidic residues" evidence="1">
    <location>
        <begin position="1"/>
        <end position="28"/>
    </location>
</feature>
<comment type="caution">
    <text evidence="2">The sequence shown here is derived from an EMBL/GenBank/DDBJ whole genome shotgun (WGS) entry which is preliminary data.</text>
</comment>
<organism evidence="2 3">
    <name type="scientific">Parapedobacter defluvii</name>
    <dbReference type="NCBI Taxonomy" id="2045106"/>
    <lineage>
        <taxon>Bacteria</taxon>
        <taxon>Pseudomonadati</taxon>
        <taxon>Bacteroidota</taxon>
        <taxon>Sphingobacteriia</taxon>
        <taxon>Sphingobacteriales</taxon>
        <taxon>Sphingobacteriaceae</taxon>
        <taxon>Parapedobacter</taxon>
    </lineage>
</organism>
<protein>
    <submittedName>
        <fullName evidence="2">Uncharacterized protein</fullName>
    </submittedName>
</protein>
<dbReference type="RefSeq" id="WP_188750512.1">
    <property type="nucleotide sequence ID" value="NZ_BMIK01000006.1"/>
</dbReference>
<gene>
    <name evidence="2" type="ORF">GCM10011386_21700</name>
</gene>
<evidence type="ECO:0000256" key="1">
    <source>
        <dbReference type="SAM" id="MobiDB-lite"/>
    </source>
</evidence>
<dbReference type="Proteomes" id="UP000597338">
    <property type="component" value="Unassembled WGS sequence"/>
</dbReference>
<dbReference type="EMBL" id="BMIK01000006">
    <property type="protein sequence ID" value="GGC29348.1"/>
    <property type="molecule type" value="Genomic_DNA"/>
</dbReference>
<feature type="compositionally biased region" description="Acidic residues" evidence="1">
    <location>
        <begin position="29"/>
        <end position="38"/>
    </location>
</feature>